<evidence type="ECO:0000313" key="2">
    <source>
        <dbReference type="Proteomes" id="UP000595420"/>
    </source>
</evidence>
<evidence type="ECO:0000313" key="1">
    <source>
        <dbReference type="EMBL" id="QQD72267.1"/>
    </source>
</evidence>
<dbReference type="AlphaFoldDB" id="A0A7T4WCU9"/>
<accession>A0A7T4WCU9</accession>
<reference evidence="1 2" key="1">
    <citation type="submission" date="2020-07" db="EMBL/GenBank/DDBJ databases">
        <title>Complete genome sequence analysis of Acidithiobacillus ferrivorans XJFY6S-08 reveals extreme environmental adaptation to alpine acid mine drainage.</title>
        <authorList>
            <person name="Yan L."/>
            <person name="Ni Y."/>
        </authorList>
    </citation>
    <scope>NUCLEOTIDE SEQUENCE [LARGE SCALE GENOMIC DNA]</scope>
    <source>
        <strain evidence="1 2">XJFY6S-08</strain>
    </source>
</reference>
<dbReference type="RefSeq" id="WP_197052734.1">
    <property type="nucleotide sequence ID" value="NZ_CCCS020000023.1"/>
</dbReference>
<sequence>MKRIFKKHGFPPDFQEEASKTVLPQAELLSAIWAA</sequence>
<gene>
    <name evidence="1" type="ORF">H2515_12795</name>
</gene>
<dbReference type="EMBL" id="CP059488">
    <property type="protein sequence ID" value="QQD72267.1"/>
    <property type="molecule type" value="Genomic_DNA"/>
</dbReference>
<organism evidence="1 2">
    <name type="scientific">Acidithiobacillus ferrivorans</name>
    <dbReference type="NCBI Taxonomy" id="160808"/>
    <lineage>
        <taxon>Bacteria</taxon>
        <taxon>Pseudomonadati</taxon>
        <taxon>Pseudomonadota</taxon>
        <taxon>Acidithiobacillia</taxon>
        <taxon>Acidithiobacillales</taxon>
        <taxon>Acidithiobacillaceae</taxon>
        <taxon>Acidithiobacillus</taxon>
    </lineage>
</organism>
<proteinExistence type="predicted"/>
<dbReference type="Proteomes" id="UP000595420">
    <property type="component" value="Chromosome"/>
</dbReference>
<name>A0A7T4WCU9_9PROT</name>
<protein>
    <submittedName>
        <fullName evidence="1">Uncharacterized protein</fullName>
    </submittedName>
</protein>